<evidence type="ECO:0000313" key="6">
    <source>
        <dbReference type="EMBL" id="ODQ48655.1"/>
    </source>
</evidence>
<dbReference type="Pfam" id="PF01593">
    <property type="entry name" value="Amino_oxidase"/>
    <property type="match status" value="1"/>
</dbReference>
<evidence type="ECO:0000256" key="4">
    <source>
        <dbReference type="RuleBase" id="RU362067"/>
    </source>
</evidence>
<dbReference type="Proteomes" id="UP000094455">
    <property type="component" value="Unassembled WGS sequence"/>
</dbReference>
<organism evidence="6 7">
    <name type="scientific">Pichia membranifaciens NRRL Y-2026</name>
    <dbReference type="NCBI Taxonomy" id="763406"/>
    <lineage>
        <taxon>Eukaryota</taxon>
        <taxon>Fungi</taxon>
        <taxon>Dikarya</taxon>
        <taxon>Ascomycota</taxon>
        <taxon>Saccharomycotina</taxon>
        <taxon>Pichiomycetes</taxon>
        <taxon>Pichiales</taxon>
        <taxon>Pichiaceae</taxon>
        <taxon>Pichia</taxon>
    </lineage>
</organism>
<dbReference type="Gene3D" id="3.50.50.60">
    <property type="entry name" value="FAD/NAD(P)-binding domain"/>
    <property type="match status" value="1"/>
</dbReference>
<dbReference type="GO" id="GO:0015940">
    <property type="term" value="P:pantothenate biosynthetic process"/>
    <property type="evidence" value="ECO:0007669"/>
    <property type="project" value="EnsemblFungi"/>
</dbReference>
<keyword evidence="7" id="KW-1185">Reference proteome</keyword>
<evidence type="ECO:0000256" key="1">
    <source>
        <dbReference type="ARBA" id="ARBA00001974"/>
    </source>
</evidence>
<dbReference type="InterPro" id="IPR001613">
    <property type="entry name" value="Flavin_amine_oxidase"/>
</dbReference>
<evidence type="ECO:0000259" key="5">
    <source>
        <dbReference type="Pfam" id="PF01593"/>
    </source>
</evidence>
<dbReference type="GO" id="GO:0046592">
    <property type="term" value="F:polyamine oxidase activity"/>
    <property type="evidence" value="ECO:0007669"/>
    <property type="project" value="EnsemblFungi"/>
</dbReference>
<reference evidence="6 7" key="1">
    <citation type="journal article" date="2016" name="Proc. Natl. Acad. Sci. U.S.A.">
        <title>Comparative genomics of biotechnologically important yeasts.</title>
        <authorList>
            <person name="Riley R."/>
            <person name="Haridas S."/>
            <person name="Wolfe K.H."/>
            <person name="Lopes M.R."/>
            <person name="Hittinger C.T."/>
            <person name="Goeker M."/>
            <person name="Salamov A.A."/>
            <person name="Wisecaver J.H."/>
            <person name="Long T.M."/>
            <person name="Calvey C.H."/>
            <person name="Aerts A.L."/>
            <person name="Barry K.W."/>
            <person name="Choi C."/>
            <person name="Clum A."/>
            <person name="Coughlan A.Y."/>
            <person name="Deshpande S."/>
            <person name="Douglass A.P."/>
            <person name="Hanson S.J."/>
            <person name="Klenk H.-P."/>
            <person name="LaButti K.M."/>
            <person name="Lapidus A."/>
            <person name="Lindquist E.A."/>
            <person name="Lipzen A.M."/>
            <person name="Meier-Kolthoff J.P."/>
            <person name="Ohm R.A."/>
            <person name="Otillar R.P."/>
            <person name="Pangilinan J.L."/>
            <person name="Peng Y."/>
            <person name="Rokas A."/>
            <person name="Rosa C.A."/>
            <person name="Scheuner C."/>
            <person name="Sibirny A.A."/>
            <person name="Slot J.C."/>
            <person name="Stielow J.B."/>
            <person name="Sun H."/>
            <person name="Kurtzman C.P."/>
            <person name="Blackwell M."/>
            <person name="Grigoriev I.V."/>
            <person name="Jeffries T.W."/>
        </authorList>
    </citation>
    <scope>NUCLEOTIDE SEQUENCE [LARGE SCALE GENOMIC DNA]</scope>
    <source>
        <strain evidence="6 7">NRRL Y-2026</strain>
    </source>
</reference>
<dbReference type="Gene3D" id="3.90.660.10">
    <property type="match status" value="1"/>
</dbReference>
<dbReference type="SUPFAM" id="SSF54373">
    <property type="entry name" value="FAD-linked reductases, C-terminal domain"/>
    <property type="match status" value="1"/>
</dbReference>
<dbReference type="RefSeq" id="XP_019019768.1">
    <property type="nucleotide sequence ID" value="XM_019160265.1"/>
</dbReference>
<keyword evidence="4" id="KW-0274">FAD</keyword>
<name>A0A1E3NRD7_9ASCO</name>
<accession>A0A1E3NRD7</accession>
<dbReference type="GeneID" id="30176952"/>
<gene>
    <name evidence="6" type="ORF">PICMEDRAFT_14192</name>
</gene>
<comment type="similarity">
    <text evidence="4">Belongs to the flavin monoamine oxidase family.</text>
</comment>
<feature type="binding site" evidence="3">
    <location>
        <position position="14"/>
    </location>
    <ligand>
        <name>FAD</name>
        <dbReference type="ChEBI" id="CHEBI:57692"/>
    </ligand>
</feature>
<dbReference type="OrthoDB" id="5046242at2759"/>
<evidence type="ECO:0000256" key="2">
    <source>
        <dbReference type="ARBA" id="ARBA00023002"/>
    </source>
</evidence>
<dbReference type="STRING" id="763406.A0A1E3NRD7"/>
<dbReference type="GO" id="GO:0046208">
    <property type="term" value="P:spermine catabolic process"/>
    <property type="evidence" value="ECO:0007669"/>
    <property type="project" value="EnsemblFungi"/>
</dbReference>
<dbReference type="SUPFAM" id="SSF51905">
    <property type="entry name" value="FAD/NAD(P)-binding domain"/>
    <property type="match status" value="1"/>
</dbReference>
<feature type="binding site" evidence="3">
    <location>
        <begin position="33"/>
        <end position="34"/>
    </location>
    <ligand>
        <name>FAD</name>
        <dbReference type="ChEBI" id="CHEBI:57692"/>
    </ligand>
</feature>
<dbReference type="PRINTS" id="PR00757">
    <property type="entry name" value="AMINEOXDASEF"/>
</dbReference>
<evidence type="ECO:0000313" key="7">
    <source>
        <dbReference type="Proteomes" id="UP000094455"/>
    </source>
</evidence>
<dbReference type="EMBL" id="KV454001">
    <property type="protein sequence ID" value="ODQ48655.1"/>
    <property type="molecule type" value="Genomic_DNA"/>
</dbReference>
<comment type="cofactor">
    <cofactor evidence="1 4">
        <name>FAD</name>
        <dbReference type="ChEBI" id="CHEBI:57692"/>
    </cofactor>
</comment>
<feature type="binding site" evidence="3">
    <location>
        <position position="364"/>
    </location>
    <ligand>
        <name>substrate</name>
    </ligand>
</feature>
<dbReference type="AlphaFoldDB" id="A0A1E3NRD7"/>
<dbReference type="PANTHER" id="PTHR10742:SF410">
    <property type="entry name" value="LYSINE-SPECIFIC HISTONE DEMETHYLASE 2"/>
    <property type="match status" value="1"/>
</dbReference>
<dbReference type="InterPro" id="IPR002937">
    <property type="entry name" value="Amino_oxidase"/>
</dbReference>
<feature type="domain" description="Amine oxidase" evidence="5">
    <location>
        <begin position="13"/>
        <end position="480"/>
    </location>
</feature>
<evidence type="ECO:0000256" key="3">
    <source>
        <dbReference type="PIRSR" id="PIRSR601613-1"/>
    </source>
</evidence>
<protein>
    <recommendedName>
        <fullName evidence="4">Amine oxidase</fullName>
        <ecNumber evidence="4">1.4.3.-</ecNumber>
    </recommendedName>
</protein>
<keyword evidence="2 4" id="KW-0560">Oxidoreductase</keyword>
<keyword evidence="4" id="KW-0285">Flavoprotein</keyword>
<dbReference type="PANTHER" id="PTHR10742">
    <property type="entry name" value="FLAVIN MONOAMINE OXIDASE"/>
    <property type="match status" value="1"/>
</dbReference>
<dbReference type="EC" id="1.4.3.-" evidence="4"/>
<sequence length="493" mass="55882">MNHHKVAIVGAGISGLAAAQLLSEKNVDFIVLEARDRVGGRIQTCREGLTPYDLGASWAHDTLTNPLFDKILNELDGAEKDRYGLYYDDQRPLYFGSKVGPYYLDIHKIEQVVKELEKYIELEYFEDIDKSDVSLYEIVVQYLKKQGRMLTEEQVLYAPQLVRHLELWHGIGWKEMSSKFGLVDNVGRNCLFKEGYDKVVTDIVSSLDENRLIKEAIVTKIDRSKPSIRIELSEGSEITADWIICTIPQSILQLKSGEKGAIEWVPPLPNRIKESLGNMSWGKLGKIIFEFDEPWWGHHNVDRFVALADPDPYLVSFWEALKSKATLNLSTHINQPKALPDSWDFPVLMLNLQKIADVPALLCFTQGDLTEYLERNPEQAWDYMRPIITKLAHHSLEGPSSLDAENIKPTKTFVSNWTIDPFSRGSYAACKPGNDPTDLVIQLSRGMNNVRFAGEHTILDGAGAVHGAWMSGRREARNILIKEGIIEGEIEEW</sequence>
<dbReference type="InterPro" id="IPR036188">
    <property type="entry name" value="FAD/NAD-bd_sf"/>
</dbReference>
<feature type="binding site" evidence="3">
    <location>
        <position position="218"/>
    </location>
    <ligand>
        <name>FAD</name>
        <dbReference type="ChEBI" id="CHEBI:57692"/>
    </ligand>
</feature>
<proteinExistence type="inferred from homology"/>
<dbReference type="InterPro" id="IPR050281">
    <property type="entry name" value="Flavin_monoamine_oxidase"/>
</dbReference>